<dbReference type="EMBL" id="VUJW01000012">
    <property type="protein sequence ID" value="KAA1424324.1"/>
    <property type="molecule type" value="Genomic_DNA"/>
</dbReference>
<dbReference type="SUPFAM" id="SSF52540">
    <property type="entry name" value="P-loop containing nucleoside triphosphate hydrolases"/>
    <property type="match status" value="1"/>
</dbReference>
<gene>
    <name evidence="1" type="ORF">F0U47_19005</name>
</gene>
<dbReference type="Proteomes" id="UP000324351">
    <property type="component" value="Unassembled WGS sequence"/>
</dbReference>
<reference evidence="1 2" key="1">
    <citation type="submission" date="2019-09" db="EMBL/GenBank/DDBJ databases">
        <title>Nocardioides panacisoli sp. nov., isolated from the soil of a ginseng field.</title>
        <authorList>
            <person name="Cho C."/>
        </authorList>
    </citation>
    <scope>NUCLEOTIDE SEQUENCE [LARGE SCALE GENOMIC DNA]</scope>
    <source>
        <strain evidence="1 2">BN140041</strain>
    </source>
</reference>
<evidence type="ECO:0000313" key="1">
    <source>
        <dbReference type="EMBL" id="KAA1424324.1"/>
    </source>
</evidence>
<dbReference type="AlphaFoldDB" id="A0A5B1LV89"/>
<dbReference type="InterPro" id="IPR027417">
    <property type="entry name" value="P-loop_NTPase"/>
</dbReference>
<sequence length="448" mass="49223">MSNEFEVDQNGVHWYIENGKRETGIKPDEVSALDFFRPDWRDLPRAEVVKILTTTEKQKAKPSPLVFSWEIDLDAETPALVERCFPAVGVGCMYAQPGIGKSAVAIDLSYRIASGAAEWAHQSINLHGDVVYVAMEGGESLKSFIRGWRREHPADYDGARVAFYFASETDQELQPLVQRMDPRDGHFYEVGILQLDEWIKGKDLTPRLIVLDTQVDMMDPDSSENDSAPSAQMYRAAGRLAERLGCFVLFLHHAVKTANRTDKPTYRGSSAFAAKADVMAYLQGVSSGRGNGKLVFEKRKPFGGDDPKVNYQGVRDDIGDDLCVSWGSPNLAELADTPEAEAEERRARTRVAIWETLHEATKAVVDADTGATVDAPVPFSGTGVVNAMKELATREDDRLDVLFGSNVIRDLLVEMNEAGQIVNVADSVGQGKSAAWVAGRRPSPGGED</sequence>
<reference evidence="1 2" key="2">
    <citation type="submission" date="2019-09" db="EMBL/GenBank/DDBJ databases">
        <authorList>
            <person name="Jin C."/>
        </authorList>
    </citation>
    <scope>NUCLEOTIDE SEQUENCE [LARGE SCALE GENOMIC DNA]</scope>
    <source>
        <strain evidence="1 2">BN140041</strain>
    </source>
</reference>
<dbReference type="Gene3D" id="3.40.50.300">
    <property type="entry name" value="P-loop containing nucleotide triphosphate hydrolases"/>
    <property type="match status" value="1"/>
</dbReference>
<dbReference type="Pfam" id="PF13481">
    <property type="entry name" value="AAA_25"/>
    <property type="match status" value="1"/>
</dbReference>
<keyword evidence="2" id="KW-1185">Reference proteome</keyword>
<protein>
    <submittedName>
        <fullName evidence="1">AAA family ATPase</fullName>
    </submittedName>
</protein>
<evidence type="ECO:0000313" key="2">
    <source>
        <dbReference type="Proteomes" id="UP000324351"/>
    </source>
</evidence>
<name>A0A5B1LV89_9ACTN</name>
<comment type="caution">
    <text evidence="1">The sequence shown here is derived from an EMBL/GenBank/DDBJ whole genome shotgun (WGS) entry which is preliminary data.</text>
</comment>
<proteinExistence type="predicted"/>
<accession>A0A5B1LV89</accession>
<dbReference type="RefSeq" id="WP_149752055.1">
    <property type="nucleotide sequence ID" value="NZ_VUJW01000012.1"/>
</dbReference>
<organism evidence="1 2">
    <name type="scientific">Nocardioides antri</name>
    <dbReference type="NCBI Taxonomy" id="2607659"/>
    <lineage>
        <taxon>Bacteria</taxon>
        <taxon>Bacillati</taxon>
        <taxon>Actinomycetota</taxon>
        <taxon>Actinomycetes</taxon>
        <taxon>Propionibacteriales</taxon>
        <taxon>Nocardioidaceae</taxon>
        <taxon>Nocardioides</taxon>
    </lineage>
</organism>